<comment type="caution">
    <text evidence="1">The sequence shown here is derived from an EMBL/GenBank/DDBJ whole genome shotgun (WGS) entry which is preliminary data.</text>
</comment>
<protein>
    <submittedName>
        <fullName evidence="1">Uncharacterized protein</fullName>
    </submittedName>
</protein>
<organism evidence="1 2">
    <name type="scientific">Pistacia atlantica</name>
    <dbReference type="NCBI Taxonomy" id="434234"/>
    <lineage>
        <taxon>Eukaryota</taxon>
        <taxon>Viridiplantae</taxon>
        <taxon>Streptophyta</taxon>
        <taxon>Embryophyta</taxon>
        <taxon>Tracheophyta</taxon>
        <taxon>Spermatophyta</taxon>
        <taxon>Magnoliopsida</taxon>
        <taxon>eudicotyledons</taxon>
        <taxon>Gunneridae</taxon>
        <taxon>Pentapetalae</taxon>
        <taxon>rosids</taxon>
        <taxon>malvids</taxon>
        <taxon>Sapindales</taxon>
        <taxon>Anacardiaceae</taxon>
        <taxon>Pistacia</taxon>
    </lineage>
</organism>
<sequence>MKLRGITPLDGLPIAVKLKKSGVKFMRHKECLIRNLMALELCHYPSKTYICDYIHLMDSLINTENDVDLLSEKGISHNPSGDNSVTANMFNKLRLQIPPSQDSFYFTIYKDMRYHYNNRWNHAMETLNSMYFSNPWRGTATVVAIILL</sequence>
<reference evidence="2" key="1">
    <citation type="journal article" date="2023" name="G3 (Bethesda)">
        <title>Genome assembly and association tests identify interacting loci associated with vigor, precocity, and sex in interspecific pistachio rootstocks.</title>
        <authorList>
            <person name="Palmer W."/>
            <person name="Jacygrad E."/>
            <person name="Sagayaradj S."/>
            <person name="Cavanaugh K."/>
            <person name="Han R."/>
            <person name="Bertier L."/>
            <person name="Beede B."/>
            <person name="Kafkas S."/>
            <person name="Golino D."/>
            <person name="Preece J."/>
            <person name="Michelmore R."/>
        </authorList>
    </citation>
    <scope>NUCLEOTIDE SEQUENCE [LARGE SCALE GENOMIC DNA]</scope>
</reference>
<gene>
    <name evidence="1" type="ORF">Patl1_12016</name>
</gene>
<evidence type="ECO:0000313" key="2">
    <source>
        <dbReference type="Proteomes" id="UP001164250"/>
    </source>
</evidence>
<dbReference type="EMBL" id="CM047908">
    <property type="protein sequence ID" value="KAJ0081191.1"/>
    <property type="molecule type" value="Genomic_DNA"/>
</dbReference>
<evidence type="ECO:0000313" key="1">
    <source>
        <dbReference type="EMBL" id="KAJ0081191.1"/>
    </source>
</evidence>
<name>A0ACC1A4T3_9ROSI</name>
<keyword evidence="2" id="KW-1185">Reference proteome</keyword>
<accession>A0ACC1A4T3</accession>
<dbReference type="Proteomes" id="UP001164250">
    <property type="component" value="Chromosome 12"/>
</dbReference>
<proteinExistence type="predicted"/>